<reference evidence="3" key="1">
    <citation type="submission" date="2016-07" db="EMBL/GenBank/DDBJ databases">
        <authorList>
            <person name="Florea S."/>
            <person name="Webb J.S."/>
            <person name="Jaromczyk J."/>
            <person name="Schardl C.L."/>
        </authorList>
    </citation>
    <scope>NUCLEOTIDE SEQUENCE [LARGE SCALE GENOMIC DNA]</scope>
    <source>
        <strain evidence="3">Z6</strain>
    </source>
</reference>
<name>A0A1C0A4P8_9FIRM</name>
<gene>
    <name evidence="2" type="ORF">U472_16025</name>
</gene>
<dbReference type="EMBL" id="LWDV01000011">
    <property type="protein sequence ID" value="OCL24957.1"/>
    <property type="molecule type" value="Genomic_DNA"/>
</dbReference>
<evidence type="ECO:0000313" key="3">
    <source>
        <dbReference type="Proteomes" id="UP000093514"/>
    </source>
</evidence>
<evidence type="ECO:0000259" key="1">
    <source>
        <dbReference type="Pfam" id="PF20586"/>
    </source>
</evidence>
<evidence type="ECO:0000313" key="2">
    <source>
        <dbReference type="EMBL" id="OCL24957.1"/>
    </source>
</evidence>
<dbReference type="Pfam" id="PF20586">
    <property type="entry name" value="DUF6788"/>
    <property type="match status" value="1"/>
</dbReference>
<dbReference type="RefSeq" id="WP_068719854.1">
    <property type="nucleotide sequence ID" value="NZ_LWDV01000011.1"/>
</dbReference>
<dbReference type="InterPro" id="IPR046738">
    <property type="entry name" value="DUF6788"/>
</dbReference>
<keyword evidence="3" id="KW-1185">Reference proteome</keyword>
<comment type="caution">
    <text evidence="2">The sequence shown here is derived from an EMBL/GenBank/DDBJ whole genome shotgun (WGS) entry which is preliminary data.</text>
</comment>
<protein>
    <recommendedName>
        <fullName evidence="1">DUF6788 domain-containing protein</fullName>
    </recommendedName>
</protein>
<accession>A0A1C0A4P8</accession>
<dbReference type="AlphaFoldDB" id="A0A1C0A4P8"/>
<organism evidence="2 3">
    <name type="scientific">Orenia metallireducens</name>
    <dbReference type="NCBI Taxonomy" id="1413210"/>
    <lineage>
        <taxon>Bacteria</taxon>
        <taxon>Bacillati</taxon>
        <taxon>Bacillota</taxon>
        <taxon>Clostridia</taxon>
        <taxon>Halanaerobiales</taxon>
        <taxon>Halobacteroidaceae</taxon>
        <taxon>Orenia</taxon>
    </lineage>
</organism>
<feature type="domain" description="DUF6788" evidence="1">
    <location>
        <begin position="40"/>
        <end position="99"/>
    </location>
</feature>
<reference evidence="2 3" key="2">
    <citation type="submission" date="2016-08" db="EMBL/GenBank/DDBJ databases">
        <title>Orenia metallireducens sp. nov. strain Z6, a Novel Metal-reducing Firmicute from the Deep Subsurface.</title>
        <authorList>
            <person name="Maxim B.I."/>
            <person name="Kenneth K."/>
            <person name="Flynn T.M."/>
            <person name="Oloughlin E.J."/>
            <person name="Locke R.A."/>
            <person name="Weber J.R."/>
            <person name="Egan S.M."/>
            <person name="Mackie R.I."/>
            <person name="Cann I.K."/>
        </authorList>
    </citation>
    <scope>NUCLEOTIDE SEQUENCE [LARGE SCALE GENOMIC DNA]</scope>
    <source>
        <strain evidence="2 3">Z6</strain>
    </source>
</reference>
<proteinExistence type="predicted"/>
<sequence length="121" mass="14492">MSLNKLEKLLKSLDLQELKEAKILVNNYYKKIKKAKSSNQLIDTYTNKYGVYFRLEKVFCNKSNCQKCNEKNKEGHGPYWYSYKNGKREYIGKKSKVELNKINKNSRFIVKNKDTHLPYRR</sequence>
<dbReference type="OrthoDB" id="2112929at2"/>
<dbReference type="Proteomes" id="UP000093514">
    <property type="component" value="Unassembled WGS sequence"/>
</dbReference>